<dbReference type="Gene3D" id="2.60.120.200">
    <property type="match status" value="1"/>
</dbReference>
<accession>X1RXR3</accession>
<evidence type="ECO:0000313" key="1">
    <source>
        <dbReference type="EMBL" id="GAI85557.1"/>
    </source>
</evidence>
<evidence type="ECO:0008006" key="2">
    <source>
        <dbReference type="Google" id="ProtNLM"/>
    </source>
</evidence>
<dbReference type="InterPro" id="IPR013320">
    <property type="entry name" value="ConA-like_dom_sf"/>
</dbReference>
<dbReference type="SUPFAM" id="SSF49899">
    <property type="entry name" value="Concanavalin A-like lectins/glucanases"/>
    <property type="match status" value="1"/>
</dbReference>
<comment type="caution">
    <text evidence="1">The sequence shown here is derived from an EMBL/GenBank/DDBJ whole genome shotgun (WGS) entry which is preliminary data.</text>
</comment>
<proteinExistence type="predicted"/>
<name>X1RXR3_9ZZZZ</name>
<protein>
    <recommendedName>
        <fullName evidence="2">Beta-xylosidase C-terminal Concanavalin A-like domain-containing protein</fullName>
    </recommendedName>
</protein>
<organism evidence="1">
    <name type="scientific">marine sediment metagenome</name>
    <dbReference type="NCBI Taxonomy" id="412755"/>
    <lineage>
        <taxon>unclassified sequences</taxon>
        <taxon>metagenomes</taxon>
        <taxon>ecological metagenomes</taxon>
    </lineage>
</organism>
<gene>
    <name evidence="1" type="ORF">S12H4_23630</name>
</gene>
<sequence length="78" mass="9016">VWFRIRIGGGSLTSVTAYFDYSLDGLNWVNLYKLPEDSSYFYFNFAPPCVGLFVYNAVDYQAIDASFDFFQMKPKTIN</sequence>
<dbReference type="AlphaFoldDB" id="X1RXR3"/>
<feature type="non-terminal residue" evidence="1">
    <location>
        <position position="1"/>
    </location>
</feature>
<reference evidence="1" key="1">
    <citation type="journal article" date="2014" name="Front. Microbiol.">
        <title>High frequency of phylogenetically diverse reductive dehalogenase-homologous genes in deep subseafloor sedimentary metagenomes.</title>
        <authorList>
            <person name="Kawai M."/>
            <person name="Futagami T."/>
            <person name="Toyoda A."/>
            <person name="Takaki Y."/>
            <person name="Nishi S."/>
            <person name="Hori S."/>
            <person name="Arai W."/>
            <person name="Tsubouchi T."/>
            <person name="Morono Y."/>
            <person name="Uchiyama I."/>
            <person name="Ito T."/>
            <person name="Fujiyama A."/>
            <person name="Inagaki F."/>
            <person name="Takami H."/>
        </authorList>
    </citation>
    <scope>NUCLEOTIDE SEQUENCE</scope>
    <source>
        <strain evidence="1">Expedition CK06-06</strain>
    </source>
</reference>
<dbReference type="EMBL" id="BARW01012599">
    <property type="protein sequence ID" value="GAI85557.1"/>
    <property type="molecule type" value="Genomic_DNA"/>
</dbReference>